<evidence type="ECO:0008006" key="4">
    <source>
        <dbReference type="Google" id="ProtNLM"/>
    </source>
</evidence>
<dbReference type="EMBL" id="JAKLTR010000016">
    <property type="protein sequence ID" value="MCG2616894.1"/>
    <property type="molecule type" value="Genomic_DNA"/>
</dbReference>
<accession>A0ABS9KX19</accession>
<organism evidence="2 3">
    <name type="scientific">Terrimonas ginsenosidimutans</name>
    <dbReference type="NCBI Taxonomy" id="2908004"/>
    <lineage>
        <taxon>Bacteria</taxon>
        <taxon>Pseudomonadati</taxon>
        <taxon>Bacteroidota</taxon>
        <taxon>Chitinophagia</taxon>
        <taxon>Chitinophagales</taxon>
        <taxon>Chitinophagaceae</taxon>
        <taxon>Terrimonas</taxon>
    </lineage>
</organism>
<evidence type="ECO:0000256" key="1">
    <source>
        <dbReference type="SAM" id="SignalP"/>
    </source>
</evidence>
<keyword evidence="1" id="KW-0732">Signal</keyword>
<gene>
    <name evidence="2" type="ORF">LZZ85_21535</name>
</gene>
<keyword evidence="3" id="KW-1185">Reference proteome</keyword>
<evidence type="ECO:0000313" key="2">
    <source>
        <dbReference type="EMBL" id="MCG2616894.1"/>
    </source>
</evidence>
<protein>
    <recommendedName>
        <fullName evidence="4">PE-PGRS family protein</fullName>
    </recommendedName>
</protein>
<feature type="signal peptide" evidence="1">
    <location>
        <begin position="1"/>
        <end position="24"/>
    </location>
</feature>
<comment type="caution">
    <text evidence="2">The sequence shown here is derived from an EMBL/GenBank/DDBJ whole genome shotgun (WGS) entry which is preliminary data.</text>
</comment>
<dbReference type="SUPFAM" id="SSF50956">
    <property type="entry name" value="Thermostable phytase (3-phytase)"/>
    <property type="match status" value="1"/>
</dbReference>
<proteinExistence type="predicted"/>
<evidence type="ECO:0000313" key="3">
    <source>
        <dbReference type="Proteomes" id="UP001165367"/>
    </source>
</evidence>
<dbReference type="Proteomes" id="UP001165367">
    <property type="component" value="Unassembled WGS sequence"/>
</dbReference>
<dbReference type="RefSeq" id="WP_237875431.1">
    <property type="nucleotide sequence ID" value="NZ_JAKLTR010000016.1"/>
</dbReference>
<name>A0ABS9KX19_9BACT</name>
<sequence length="290" mass="32213">MPVSIVKAIFVSLSFFTAVNLAPAAIFESTPVSHAVKPGKVDEASGIADSKTHPGYLWVEEDSGNPAEIYLLSHTGEYHKKIKIKGATNRDWEDIVLSAGPDPGKNYLYLGDIGNNKQTASKYFIYRFPEPALNTDTVHRFDKITYEYPDGGHDAEAFLVDHQTKDIYIITKRDKPSAIYKLPYPQSTTAVNTAQLVGRLGFNGVVSAALSPDGKELLLKTYTGVFYWKRKAGQTIGQVLATEPAQISYQLEPQGEAICFKSDNSGFFTLSEKPKFMKRVNLNFYKRVGR</sequence>
<reference evidence="2" key="1">
    <citation type="submission" date="2022-01" db="EMBL/GenBank/DDBJ databases">
        <authorList>
            <person name="Jo J.-H."/>
            <person name="Im W.-T."/>
        </authorList>
    </citation>
    <scope>NUCLEOTIDE SEQUENCE</scope>
    <source>
        <strain evidence="2">NA20</strain>
    </source>
</reference>
<feature type="chain" id="PRO_5046899560" description="PE-PGRS family protein" evidence="1">
    <location>
        <begin position="25"/>
        <end position="290"/>
    </location>
</feature>